<feature type="compositionally biased region" description="Basic residues" evidence="1">
    <location>
        <begin position="282"/>
        <end position="292"/>
    </location>
</feature>
<dbReference type="PANTHER" id="PTHR10480:SF12">
    <property type="entry name" value="UNC-13, ISOFORM E"/>
    <property type="match status" value="1"/>
</dbReference>
<feature type="compositionally biased region" description="Basic and acidic residues" evidence="1">
    <location>
        <begin position="573"/>
        <end position="583"/>
    </location>
</feature>
<dbReference type="GO" id="GO:0035249">
    <property type="term" value="P:synaptic transmission, glutamatergic"/>
    <property type="evidence" value="ECO:0007669"/>
    <property type="project" value="TreeGrafter"/>
</dbReference>
<evidence type="ECO:0000313" key="3">
    <source>
        <dbReference type="EMBL" id="CAD7241355.1"/>
    </source>
</evidence>
<feature type="region of interest" description="Disordered" evidence="1">
    <location>
        <begin position="186"/>
        <end position="212"/>
    </location>
</feature>
<dbReference type="GO" id="GO:0099525">
    <property type="term" value="P:presynaptic dense core vesicle exocytosis"/>
    <property type="evidence" value="ECO:0007669"/>
    <property type="project" value="TreeGrafter"/>
</dbReference>
<feature type="domain" description="C2" evidence="2">
    <location>
        <begin position="1"/>
        <end position="115"/>
    </location>
</feature>
<dbReference type="AlphaFoldDB" id="A0A7R8X229"/>
<feature type="compositionally biased region" description="Polar residues" evidence="1">
    <location>
        <begin position="537"/>
        <end position="572"/>
    </location>
</feature>
<dbReference type="EMBL" id="LR899643">
    <property type="protein sequence ID" value="CAD7241355.1"/>
    <property type="molecule type" value="Genomic_DNA"/>
</dbReference>
<keyword evidence="4" id="KW-1185">Reference proteome</keyword>
<dbReference type="GO" id="GO:0019992">
    <property type="term" value="F:diacylglycerol binding"/>
    <property type="evidence" value="ECO:0007669"/>
    <property type="project" value="InterPro"/>
</dbReference>
<feature type="compositionally biased region" description="Polar residues" evidence="1">
    <location>
        <begin position="323"/>
        <end position="334"/>
    </location>
</feature>
<dbReference type="InterPro" id="IPR027080">
    <property type="entry name" value="Unc-13"/>
</dbReference>
<dbReference type="GO" id="GO:0061789">
    <property type="term" value="P:dense core granule priming"/>
    <property type="evidence" value="ECO:0007669"/>
    <property type="project" value="TreeGrafter"/>
</dbReference>
<feature type="compositionally biased region" description="Polar residues" evidence="1">
    <location>
        <begin position="876"/>
        <end position="890"/>
    </location>
</feature>
<reference evidence="3" key="1">
    <citation type="submission" date="2020-11" db="EMBL/GenBank/DDBJ databases">
        <authorList>
            <person name="Tran Van P."/>
        </authorList>
    </citation>
    <scope>NUCLEOTIDE SEQUENCE</scope>
</reference>
<dbReference type="GO" id="GO:0017075">
    <property type="term" value="F:syntaxin-1 binding"/>
    <property type="evidence" value="ECO:0007669"/>
    <property type="project" value="TreeGrafter"/>
</dbReference>
<dbReference type="GO" id="GO:0031594">
    <property type="term" value="C:neuromuscular junction"/>
    <property type="evidence" value="ECO:0007669"/>
    <property type="project" value="TreeGrafter"/>
</dbReference>
<evidence type="ECO:0000313" key="4">
    <source>
        <dbReference type="Proteomes" id="UP000677054"/>
    </source>
</evidence>
<feature type="compositionally biased region" description="Basic and acidic residues" evidence="1">
    <location>
        <begin position="267"/>
        <end position="281"/>
    </location>
</feature>
<feature type="region of interest" description="Disordered" evidence="1">
    <location>
        <begin position="537"/>
        <end position="625"/>
    </location>
</feature>
<proteinExistence type="predicted"/>
<dbReference type="EMBL" id="CAJPEV010000126">
    <property type="protein sequence ID" value="CAG0881016.1"/>
    <property type="molecule type" value="Genomic_DNA"/>
</dbReference>
<dbReference type="Proteomes" id="UP000677054">
    <property type="component" value="Unassembled WGS sequence"/>
</dbReference>
<dbReference type="GO" id="GO:0042734">
    <property type="term" value="C:presynaptic membrane"/>
    <property type="evidence" value="ECO:0007669"/>
    <property type="project" value="TreeGrafter"/>
</dbReference>
<feature type="compositionally biased region" description="Low complexity" evidence="1">
    <location>
        <begin position="358"/>
        <end position="368"/>
    </location>
</feature>
<dbReference type="PROSITE" id="PS50004">
    <property type="entry name" value="C2"/>
    <property type="match status" value="1"/>
</dbReference>
<feature type="region of interest" description="Disordered" evidence="1">
    <location>
        <begin position="868"/>
        <end position="890"/>
    </location>
</feature>
<organism evidence="3">
    <name type="scientific">Darwinula stevensoni</name>
    <dbReference type="NCBI Taxonomy" id="69355"/>
    <lineage>
        <taxon>Eukaryota</taxon>
        <taxon>Metazoa</taxon>
        <taxon>Ecdysozoa</taxon>
        <taxon>Arthropoda</taxon>
        <taxon>Crustacea</taxon>
        <taxon>Oligostraca</taxon>
        <taxon>Ostracoda</taxon>
        <taxon>Podocopa</taxon>
        <taxon>Podocopida</taxon>
        <taxon>Darwinulocopina</taxon>
        <taxon>Darwinuloidea</taxon>
        <taxon>Darwinulidae</taxon>
        <taxon>Darwinula</taxon>
    </lineage>
</organism>
<feature type="compositionally biased region" description="Low complexity" evidence="1">
    <location>
        <begin position="376"/>
        <end position="389"/>
    </location>
</feature>
<name>A0A7R8X229_9CRUS</name>
<dbReference type="InterPro" id="IPR035892">
    <property type="entry name" value="C2_domain_sf"/>
</dbReference>
<dbReference type="Pfam" id="PF00168">
    <property type="entry name" value="C2"/>
    <property type="match status" value="1"/>
</dbReference>
<evidence type="ECO:0000256" key="1">
    <source>
        <dbReference type="SAM" id="MobiDB-lite"/>
    </source>
</evidence>
<dbReference type="GO" id="GO:0016081">
    <property type="term" value="P:synaptic vesicle docking"/>
    <property type="evidence" value="ECO:0007669"/>
    <property type="project" value="TreeGrafter"/>
</dbReference>
<feature type="compositionally biased region" description="Basic and acidic residues" evidence="1">
    <location>
        <begin position="391"/>
        <end position="400"/>
    </location>
</feature>
<feature type="region of interest" description="Disordered" evidence="1">
    <location>
        <begin position="229"/>
        <end position="400"/>
    </location>
</feature>
<protein>
    <recommendedName>
        <fullName evidence="2">C2 domain-containing protein</fullName>
    </recommendedName>
</protein>
<accession>A0A7R8X229</accession>
<dbReference type="PANTHER" id="PTHR10480">
    <property type="entry name" value="PROTEIN UNC-13 HOMOLOG"/>
    <property type="match status" value="1"/>
</dbReference>
<dbReference type="GO" id="GO:0016082">
    <property type="term" value="P:synaptic vesicle priming"/>
    <property type="evidence" value="ECO:0007669"/>
    <property type="project" value="TreeGrafter"/>
</dbReference>
<feature type="compositionally biased region" description="Acidic residues" evidence="1">
    <location>
        <begin position="590"/>
        <end position="624"/>
    </location>
</feature>
<dbReference type="SUPFAM" id="SSF49562">
    <property type="entry name" value="C2 domain (Calcium/lipid-binding domain, CaLB)"/>
    <property type="match status" value="1"/>
</dbReference>
<dbReference type="GO" id="GO:0030672">
    <property type="term" value="C:synaptic vesicle membrane"/>
    <property type="evidence" value="ECO:0007669"/>
    <property type="project" value="TreeGrafter"/>
</dbReference>
<dbReference type="InterPro" id="IPR000008">
    <property type="entry name" value="C2_dom"/>
</dbReference>
<feature type="region of interest" description="Disordered" evidence="1">
    <location>
        <begin position="651"/>
        <end position="670"/>
    </location>
</feature>
<evidence type="ECO:0000259" key="2">
    <source>
        <dbReference type="PROSITE" id="PS50004"/>
    </source>
</evidence>
<sequence>MLSNQGLLNKGRFCISNFARGVSSELRSILQSEYLSQVSTYVTLRLQNVKSTTVAVKGEDPAWEQDFLFETSRLDVGLVIEVWTKGLIWDKALGYHFLPLSWISYSNEEREGEWLSLDAELEMKNGEVVGTKTPTGHCILLDCRFETPFEFGDNEALQEKLELLNTMMLHQDPFQLQDPHQRRLTTMHPTHSEDSDYTSDVSYPIGQHPNSSASQYLNAAAQLQTPQRSLDLSPDYGTSDAPASGGDPLSYNSRPPRPTTTSIPNHLYHEDNQGMEEDRGLSSRRHWGKGNRKPSLERQTTLWDDDAYHQPLPNRDGLEDESTPQSAYPPSSYQYGDGKTEYGYDWQGSWGQTDEQQQHQQQQQQPQQQPQPQPQPQQQSQPQQQQQQQDHYMDEGYRDNGYDVYGYEYGYYDPESGTWNSSDPNAYYDYGEYYNQEYWDENAYNYGEGYDAYGAAYQEEDAPTPKAEYQPDISQKADIGPRADVNQKAGANIKPAYQQATSELRKELGSFFGRLKDDLLKPKLNLMLSQRSFDEAYTNQGSRHNSLTGDSRQNSLAGETRSRQNSLVLESQKSFDGESRGDFSRQGSYMEEEEDLEEEDYDLDEEEMDEDEDPEDEETEDETAVLEGIALDITKRSDIPSEGDRDLALALPPVEKPLGPGPTPDPVPREARHVTFEPQRPKMNARQRWHWAYDKISAQLIRAIKDGESGRNYFQPRKRSRTILTRSVSRDATPEEKPSQAASGVPVCAEARSPGAPQGRIPLREETQARVSLLPQPFSCPYVRSAGCARKPSASVPCECFPSRVAFRRVCILSVASSRLIDCEVKECDLRLAARCMQPRESPPRGFLGASVKLSTVFGFDIEKRAAENGEKKATTPESVPSSSRNIDAK</sequence>
<dbReference type="GO" id="GO:0098831">
    <property type="term" value="C:presynaptic active zone cytoplasmic component"/>
    <property type="evidence" value="ECO:0007669"/>
    <property type="project" value="TreeGrafter"/>
</dbReference>
<gene>
    <name evidence="3" type="ORF">DSTB1V02_LOCUS1348</name>
</gene>
<dbReference type="Gene3D" id="2.60.40.150">
    <property type="entry name" value="C2 domain"/>
    <property type="match status" value="1"/>
</dbReference>
<dbReference type="GO" id="GO:0043195">
    <property type="term" value="C:terminal bouton"/>
    <property type="evidence" value="ECO:0007669"/>
    <property type="project" value="TreeGrafter"/>
</dbReference>
<dbReference type="OrthoDB" id="5831756at2759"/>
<dbReference type="GO" id="GO:0005516">
    <property type="term" value="F:calmodulin binding"/>
    <property type="evidence" value="ECO:0007669"/>
    <property type="project" value="TreeGrafter"/>
</dbReference>